<dbReference type="EMBL" id="MIKE01000004">
    <property type="protein sequence ID" value="OHT47150.1"/>
    <property type="molecule type" value="Genomic_DNA"/>
</dbReference>
<dbReference type="PROSITE" id="PS50893">
    <property type="entry name" value="ABC_TRANSPORTER_2"/>
    <property type="match status" value="1"/>
</dbReference>
<dbReference type="CDD" id="cd03255">
    <property type="entry name" value="ABC_MJ0796_LolCDE_FtsE"/>
    <property type="match status" value="1"/>
</dbReference>
<name>A0A1S1JBH3_9FLAO</name>
<dbReference type="Gene3D" id="3.40.50.300">
    <property type="entry name" value="P-loop containing nucleotide triphosphate hydrolases"/>
    <property type="match status" value="1"/>
</dbReference>
<gene>
    <name evidence="7" type="ORF">B0A71_20630</name>
    <name evidence="6" type="ORF">BHE19_21510</name>
</gene>
<keyword evidence="2" id="KW-0547">Nucleotide-binding</keyword>
<dbReference type="SMART" id="SM00382">
    <property type="entry name" value="AAA"/>
    <property type="match status" value="1"/>
</dbReference>
<evidence type="ECO:0000313" key="9">
    <source>
        <dbReference type="Proteomes" id="UP000198319"/>
    </source>
</evidence>
<dbReference type="GO" id="GO:0005886">
    <property type="term" value="C:plasma membrane"/>
    <property type="evidence" value="ECO:0007669"/>
    <property type="project" value="TreeGrafter"/>
</dbReference>
<dbReference type="InterPro" id="IPR017911">
    <property type="entry name" value="MacB-like_ATP-bd"/>
</dbReference>
<dbReference type="Pfam" id="PF00005">
    <property type="entry name" value="ABC_tran"/>
    <property type="match status" value="1"/>
</dbReference>
<comment type="similarity">
    <text evidence="4">Belongs to the ABC transporter superfamily. Macrolide exporter (TC 3.A.1.122) family.</text>
</comment>
<dbReference type="PANTHER" id="PTHR24220:SF86">
    <property type="entry name" value="ABC TRANSPORTER ABCH.1"/>
    <property type="match status" value="1"/>
</dbReference>
<dbReference type="FunFam" id="3.40.50.300:FF:000032">
    <property type="entry name" value="Export ABC transporter ATP-binding protein"/>
    <property type="match status" value="1"/>
</dbReference>
<dbReference type="AlphaFoldDB" id="A0A1S1JBH3"/>
<evidence type="ECO:0000256" key="3">
    <source>
        <dbReference type="ARBA" id="ARBA00022840"/>
    </source>
</evidence>
<dbReference type="SUPFAM" id="SSF52540">
    <property type="entry name" value="P-loop containing nucleoside triphosphate hydrolases"/>
    <property type="match status" value="1"/>
</dbReference>
<reference evidence="6" key="2">
    <citation type="submission" date="2016-09" db="EMBL/GenBank/DDBJ databases">
        <authorList>
            <person name="Capua I."/>
            <person name="De Benedictis P."/>
            <person name="Joannis T."/>
            <person name="Lombin L.H."/>
            <person name="Cattoli G."/>
        </authorList>
    </citation>
    <scope>NUCLEOTIDE SEQUENCE [LARGE SCALE GENOMIC DNA]</scope>
    <source>
        <strain evidence="6">MSU</strain>
    </source>
</reference>
<dbReference type="Proteomes" id="UP000180252">
    <property type="component" value="Unassembled WGS sequence"/>
</dbReference>
<evidence type="ECO:0000313" key="8">
    <source>
        <dbReference type="Proteomes" id="UP000180252"/>
    </source>
</evidence>
<dbReference type="GO" id="GO:0016887">
    <property type="term" value="F:ATP hydrolysis activity"/>
    <property type="evidence" value="ECO:0007669"/>
    <property type="project" value="InterPro"/>
</dbReference>
<dbReference type="Proteomes" id="UP000198319">
    <property type="component" value="Unassembled WGS sequence"/>
</dbReference>
<dbReference type="InterPro" id="IPR003593">
    <property type="entry name" value="AAA+_ATPase"/>
</dbReference>
<keyword evidence="9" id="KW-1185">Reference proteome</keyword>
<evidence type="ECO:0000256" key="1">
    <source>
        <dbReference type="ARBA" id="ARBA00022448"/>
    </source>
</evidence>
<feature type="domain" description="ABC transporter" evidence="5">
    <location>
        <begin position="12"/>
        <end position="244"/>
    </location>
</feature>
<dbReference type="STRING" id="1278819.BHE19_21510"/>
<keyword evidence="3 6" id="KW-0067">ATP-binding</keyword>
<dbReference type="RefSeq" id="WP_070905673.1">
    <property type="nucleotide sequence ID" value="NZ_MIKE01000004.1"/>
</dbReference>
<dbReference type="GO" id="GO:0005524">
    <property type="term" value="F:ATP binding"/>
    <property type="evidence" value="ECO:0007669"/>
    <property type="project" value="UniProtKB-KW"/>
</dbReference>
<reference evidence="8" key="1">
    <citation type="submission" date="2016-09" db="EMBL/GenBank/DDBJ databases">
        <authorList>
            <person name="Chen S."/>
            <person name="Walker E."/>
        </authorList>
    </citation>
    <scope>NUCLEOTIDE SEQUENCE [LARGE SCALE GENOMIC DNA]</scope>
    <source>
        <strain evidence="8">MSU</strain>
    </source>
</reference>
<organism evidence="6 8">
    <name type="scientific">Flavobacterium tructae</name>
    <dbReference type="NCBI Taxonomy" id="1114873"/>
    <lineage>
        <taxon>Bacteria</taxon>
        <taxon>Pseudomonadati</taxon>
        <taxon>Bacteroidota</taxon>
        <taxon>Flavobacteriia</taxon>
        <taxon>Flavobacteriales</taxon>
        <taxon>Flavobacteriaceae</taxon>
        <taxon>Flavobacterium</taxon>
    </lineage>
</organism>
<accession>A0A1S1JBH3</accession>
<dbReference type="PANTHER" id="PTHR24220">
    <property type="entry name" value="IMPORT ATP-BINDING PROTEIN"/>
    <property type="match status" value="1"/>
</dbReference>
<evidence type="ECO:0000259" key="5">
    <source>
        <dbReference type="PROSITE" id="PS50893"/>
    </source>
</evidence>
<reference evidence="7 9" key="3">
    <citation type="submission" date="2016-11" db="EMBL/GenBank/DDBJ databases">
        <title>Whole genomes of Flavobacteriaceae.</title>
        <authorList>
            <person name="Stine C."/>
            <person name="Li C."/>
            <person name="Tadesse D."/>
        </authorList>
    </citation>
    <scope>NUCLEOTIDE SEQUENCE [LARGE SCALE GENOMIC DNA]</scope>
    <source>
        <strain evidence="7 9">ATCC BAA-2541</strain>
    </source>
</reference>
<dbReference type="InterPro" id="IPR003439">
    <property type="entry name" value="ABC_transporter-like_ATP-bd"/>
</dbReference>
<protein>
    <submittedName>
        <fullName evidence="6">Macrolide ABC transporter ATP-binding protein</fullName>
    </submittedName>
</protein>
<sequence>MEEINSEKKVIAELKGACKEYQTGDTLITALEATTIQFRTRELTLIIGPSGSGKTTLLSLLGCVIYPTKGDVFIDGEYVNALSAKELSALRLNKIGFVFQSFNLLAPLNSLENVMMPLQLMKVSEPVAKKKAEKALELVGMKDRMKNLPKMLSGGQQQRVSIARALVTNPPIVLCDEPTAALDVKSVGLVMEELKELAQNGKSVIVVTHDMRLKKFADRIIYVDSGIATENESATFIKNQLIKL</sequence>
<dbReference type="InterPro" id="IPR027417">
    <property type="entry name" value="P-loop_NTPase"/>
</dbReference>
<evidence type="ECO:0000256" key="2">
    <source>
        <dbReference type="ARBA" id="ARBA00022741"/>
    </source>
</evidence>
<evidence type="ECO:0000256" key="4">
    <source>
        <dbReference type="ARBA" id="ARBA00038388"/>
    </source>
</evidence>
<proteinExistence type="inferred from homology"/>
<dbReference type="GO" id="GO:0022857">
    <property type="term" value="F:transmembrane transporter activity"/>
    <property type="evidence" value="ECO:0007669"/>
    <property type="project" value="TreeGrafter"/>
</dbReference>
<dbReference type="PROSITE" id="PS00211">
    <property type="entry name" value="ABC_TRANSPORTER_1"/>
    <property type="match status" value="1"/>
</dbReference>
<dbReference type="OrthoDB" id="9782239at2"/>
<evidence type="ECO:0000313" key="6">
    <source>
        <dbReference type="EMBL" id="OHT47150.1"/>
    </source>
</evidence>
<dbReference type="InterPro" id="IPR017871">
    <property type="entry name" value="ABC_transporter-like_CS"/>
</dbReference>
<evidence type="ECO:0000313" key="7">
    <source>
        <dbReference type="EMBL" id="OXB15326.1"/>
    </source>
</evidence>
<dbReference type="GO" id="GO:0098796">
    <property type="term" value="C:membrane protein complex"/>
    <property type="evidence" value="ECO:0007669"/>
    <property type="project" value="UniProtKB-ARBA"/>
</dbReference>
<comment type="caution">
    <text evidence="6">The sequence shown here is derived from an EMBL/GenBank/DDBJ whole genome shotgun (WGS) entry which is preliminary data.</text>
</comment>
<keyword evidence="1" id="KW-0813">Transport</keyword>
<dbReference type="EMBL" id="MUHG01000034">
    <property type="protein sequence ID" value="OXB15326.1"/>
    <property type="molecule type" value="Genomic_DNA"/>
</dbReference>
<dbReference type="InterPro" id="IPR015854">
    <property type="entry name" value="ABC_transpr_LolD-like"/>
</dbReference>